<accession>A0A815XD67</accession>
<reference evidence="1" key="1">
    <citation type="submission" date="2021-02" db="EMBL/GenBank/DDBJ databases">
        <authorList>
            <person name="Nowell W R."/>
        </authorList>
    </citation>
    <scope>NUCLEOTIDE SEQUENCE</scope>
</reference>
<evidence type="ECO:0000313" key="1">
    <source>
        <dbReference type="EMBL" id="CAF1556152.1"/>
    </source>
</evidence>
<dbReference type="EMBL" id="CAJNOT010019150">
    <property type="protein sequence ID" value="CAF1556152.1"/>
    <property type="molecule type" value="Genomic_DNA"/>
</dbReference>
<protein>
    <submittedName>
        <fullName evidence="1">Uncharacterized protein</fullName>
    </submittedName>
</protein>
<name>A0A815XD67_9BILA</name>
<comment type="caution">
    <text evidence="1">The sequence shown here is derived from an EMBL/GenBank/DDBJ whole genome shotgun (WGS) entry which is preliminary data.</text>
</comment>
<evidence type="ECO:0000313" key="2">
    <source>
        <dbReference type="Proteomes" id="UP000663864"/>
    </source>
</evidence>
<feature type="non-terminal residue" evidence="1">
    <location>
        <position position="1"/>
    </location>
</feature>
<proteinExistence type="predicted"/>
<gene>
    <name evidence="1" type="ORF">ZHD862_LOCUS39455</name>
</gene>
<dbReference type="Proteomes" id="UP000663864">
    <property type="component" value="Unassembled WGS sequence"/>
</dbReference>
<organism evidence="1 2">
    <name type="scientific">Rotaria sordida</name>
    <dbReference type="NCBI Taxonomy" id="392033"/>
    <lineage>
        <taxon>Eukaryota</taxon>
        <taxon>Metazoa</taxon>
        <taxon>Spiralia</taxon>
        <taxon>Gnathifera</taxon>
        <taxon>Rotifera</taxon>
        <taxon>Eurotatoria</taxon>
        <taxon>Bdelloidea</taxon>
        <taxon>Philodinida</taxon>
        <taxon>Philodinidae</taxon>
        <taxon>Rotaria</taxon>
    </lineage>
</organism>
<sequence length="48" mass="5725">LDREINEKYELIIEGRDHGLSQAKINRTKIAIEILDENYLLIHMNMEK</sequence>
<dbReference type="AlphaFoldDB" id="A0A815XD67"/>
<dbReference type="CDD" id="cd11304">
    <property type="entry name" value="Cadherin_repeat"/>
    <property type="match status" value="1"/>
</dbReference>